<sequence>MDGRRFSAIEKAEKKIERAKKAAKNKILNKIFGDNNRDGGMLWGLLHIKIIKCAKLRNLDMLSNLTIGALRGKRDLSDPYVEVFIDNYRLLKTSIHNDELNPVFNEEFFCPVAHYTEGVTFKVMDLDIVTDEVLGKYILPVKELIKMVDDADMEEDPELAPGDLKRVGLHKIVRLGGSLSPHKKKKDYGTLEFIIEFIPTRMLSKSPEVPGVYFYPTYGNDVKLYMNADDDGSAPIVKYGGINDDEKVWTPPRLWRDIYDAMCNARQFIYAVGWSFDTDQYLLRGEELTNMLANGRYSPRVGELLKVKADEGLVVNLMQWDDYSSTGVTAGKMGTYDEKTRKFFSGTRVKARFMSMVGGETNTFLQDQNKKMAFTHHQKFIIMDSPKADGRGRELLAFIGGIDLTEGRWDNRQHPLFRTLQSQHKGDQYVKCFKTDPAFGPRQPWHDIHSAVRGPEAIHLVKAFEERWTKQANAAELVSLSLLGLDNEFSLENKGGWCTQLSRSIDSRVNEFDPNMTKTRAQEFIGESLVNWTPIQDDNATFSKRFETATMSRLSCSSSCLDMKKGRLVDSSIHTTNIHQIRRAKHFIYIESQYFMGSSFMWEENRSVKCGNMIAAEIALKICEKIAAKEPFAVYILLPMWMEGIPAADATQGLLYFQRVTIEAMYKQVQDALTVRMANSSDYGLEVSDYLNIYCLGTRETSVGSQAIGEAITEDEKVLNKTRRHQIYIHSKMMIVDDDVVQVGTANINQRSMDGCRDSEIMMTSWQPDHLATSESIAKGDIHAYRMHIWASITGEMHEAFRNPSSPECVKVMNVIAKRNWQKYIGEETVDMASHLLPFPLEFSGGKIHPLKGLVDGNFPDTNASVLGKKSMLLPELLLT</sequence>
<evidence type="ECO:0000256" key="8">
    <source>
        <dbReference type="ARBA" id="ARBA00022963"/>
    </source>
</evidence>
<dbReference type="SUPFAM" id="SSF56024">
    <property type="entry name" value="Phospholipase D/nuclease"/>
    <property type="match status" value="2"/>
</dbReference>
<dbReference type="InterPro" id="IPR024632">
    <property type="entry name" value="PLipase_D_C"/>
</dbReference>
<dbReference type="CDD" id="cd00030">
    <property type="entry name" value="C2"/>
    <property type="match status" value="1"/>
</dbReference>
<dbReference type="EC" id="3.1.4.4" evidence="3"/>
<organism evidence="12 13">
    <name type="scientific">Cyclostephanos tholiformis</name>
    <dbReference type="NCBI Taxonomy" id="382380"/>
    <lineage>
        <taxon>Eukaryota</taxon>
        <taxon>Sar</taxon>
        <taxon>Stramenopiles</taxon>
        <taxon>Ochrophyta</taxon>
        <taxon>Bacillariophyta</taxon>
        <taxon>Coscinodiscophyceae</taxon>
        <taxon>Thalassiosirophycidae</taxon>
        <taxon>Stephanodiscales</taxon>
        <taxon>Stephanodiscaceae</taxon>
        <taxon>Cyclostephanos</taxon>
    </lineage>
</organism>
<dbReference type="InterPro" id="IPR015679">
    <property type="entry name" value="PLipase_D_fam"/>
</dbReference>
<dbReference type="Proteomes" id="UP001530377">
    <property type="component" value="Unassembled WGS sequence"/>
</dbReference>
<evidence type="ECO:0000256" key="3">
    <source>
        <dbReference type="ARBA" id="ARBA00012027"/>
    </source>
</evidence>
<dbReference type="PROSITE" id="PS50004">
    <property type="entry name" value="C2"/>
    <property type="match status" value="1"/>
</dbReference>
<dbReference type="EMBL" id="JALLPB020000078">
    <property type="protein sequence ID" value="KAL3821945.1"/>
    <property type="molecule type" value="Genomic_DNA"/>
</dbReference>
<keyword evidence="13" id="KW-1185">Reference proteome</keyword>
<evidence type="ECO:0000256" key="6">
    <source>
        <dbReference type="ARBA" id="ARBA00022801"/>
    </source>
</evidence>
<dbReference type="Pfam" id="PF00614">
    <property type="entry name" value="PLDc"/>
    <property type="match status" value="1"/>
</dbReference>
<evidence type="ECO:0000256" key="1">
    <source>
        <dbReference type="ARBA" id="ARBA00001913"/>
    </source>
</evidence>
<dbReference type="Gene3D" id="3.30.870.10">
    <property type="entry name" value="Endonuclease Chain A"/>
    <property type="match status" value="2"/>
</dbReference>
<dbReference type="GO" id="GO:0046872">
    <property type="term" value="F:metal ion binding"/>
    <property type="evidence" value="ECO:0007669"/>
    <property type="project" value="UniProtKB-KW"/>
</dbReference>
<evidence type="ECO:0000313" key="13">
    <source>
        <dbReference type="Proteomes" id="UP001530377"/>
    </source>
</evidence>
<keyword evidence="5" id="KW-0677">Repeat</keyword>
<comment type="caution">
    <text evidence="12">The sequence shown here is derived from an EMBL/GenBank/DDBJ whole genome shotgun (WGS) entry which is preliminary data.</text>
</comment>
<dbReference type="Pfam" id="PF12357">
    <property type="entry name" value="PLD_C"/>
    <property type="match status" value="1"/>
</dbReference>
<comment type="similarity">
    <text evidence="2">Belongs to the phospholipase D family. C2-PLD subfamily.</text>
</comment>
<evidence type="ECO:0000259" key="11">
    <source>
        <dbReference type="PROSITE" id="PS50035"/>
    </source>
</evidence>
<dbReference type="InterPro" id="IPR001736">
    <property type="entry name" value="PLipase_D/transphosphatidylase"/>
</dbReference>
<dbReference type="SMART" id="SM00155">
    <property type="entry name" value="PLDc"/>
    <property type="match status" value="2"/>
</dbReference>
<accession>A0ABD3SBQ1</accession>
<feature type="domain" description="C2" evidence="10">
    <location>
        <begin position="27"/>
        <end position="155"/>
    </location>
</feature>
<evidence type="ECO:0000256" key="4">
    <source>
        <dbReference type="ARBA" id="ARBA00022723"/>
    </source>
</evidence>
<protein>
    <recommendedName>
        <fullName evidence="3">phospholipase D</fullName>
        <ecNumber evidence="3">3.1.4.4</ecNumber>
    </recommendedName>
</protein>
<gene>
    <name evidence="12" type="ORF">ACHAXA_004433</name>
</gene>
<proteinExistence type="inferred from homology"/>
<dbReference type="InterPro" id="IPR035892">
    <property type="entry name" value="C2_domain_sf"/>
</dbReference>
<dbReference type="AlphaFoldDB" id="A0ABD3SBQ1"/>
<reference evidence="12 13" key="1">
    <citation type="submission" date="2024-10" db="EMBL/GenBank/DDBJ databases">
        <title>Updated reference genomes for cyclostephanoid diatoms.</title>
        <authorList>
            <person name="Roberts W.R."/>
            <person name="Alverson A.J."/>
        </authorList>
    </citation>
    <scope>NUCLEOTIDE SEQUENCE [LARGE SCALE GENOMIC DNA]</scope>
    <source>
        <strain evidence="12 13">AJA228-03</strain>
    </source>
</reference>
<dbReference type="SUPFAM" id="SSF49562">
    <property type="entry name" value="C2 domain (Calcium/lipid-binding domain, CaLB)"/>
    <property type="match status" value="1"/>
</dbReference>
<dbReference type="Gene3D" id="2.60.40.150">
    <property type="entry name" value="C2 domain"/>
    <property type="match status" value="1"/>
</dbReference>
<evidence type="ECO:0000256" key="5">
    <source>
        <dbReference type="ARBA" id="ARBA00022737"/>
    </source>
</evidence>
<keyword evidence="8" id="KW-0442">Lipid degradation</keyword>
<dbReference type="GO" id="GO:0004630">
    <property type="term" value="F:phospholipase D activity"/>
    <property type="evidence" value="ECO:0007669"/>
    <property type="project" value="UniProtKB-EC"/>
</dbReference>
<feature type="domain" description="PLD phosphodiesterase" evidence="11">
    <location>
        <begin position="725"/>
        <end position="752"/>
    </location>
</feature>
<name>A0ABD3SBQ1_9STRA</name>
<keyword evidence="9" id="KW-0443">Lipid metabolism</keyword>
<evidence type="ECO:0000313" key="12">
    <source>
        <dbReference type="EMBL" id="KAL3821945.1"/>
    </source>
</evidence>
<evidence type="ECO:0000256" key="7">
    <source>
        <dbReference type="ARBA" id="ARBA00022837"/>
    </source>
</evidence>
<dbReference type="GO" id="GO:0016042">
    <property type="term" value="P:lipid catabolic process"/>
    <property type="evidence" value="ECO:0007669"/>
    <property type="project" value="UniProtKB-KW"/>
</dbReference>
<evidence type="ECO:0000256" key="2">
    <source>
        <dbReference type="ARBA" id="ARBA00010683"/>
    </source>
</evidence>
<dbReference type="PANTHER" id="PTHR18896:SF60">
    <property type="entry name" value="PHOSPHOLIPASE D"/>
    <property type="match status" value="1"/>
</dbReference>
<keyword evidence="4" id="KW-0479">Metal-binding</keyword>
<dbReference type="Pfam" id="PF00168">
    <property type="entry name" value="C2"/>
    <property type="match status" value="1"/>
</dbReference>
<feature type="domain" description="PLD phosphodiesterase" evidence="11">
    <location>
        <begin position="372"/>
        <end position="408"/>
    </location>
</feature>
<dbReference type="PANTHER" id="PTHR18896">
    <property type="entry name" value="PHOSPHOLIPASE D"/>
    <property type="match status" value="1"/>
</dbReference>
<keyword evidence="7" id="KW-0106">Calcium</keyword>
<evidence type="ECO:0000256" key="9">
    <source>
        <dbReference type="ARBA" id="ARBA00023098"/>
    </source>
</evidence>
<comment type="cofactor">
    <cofactor evidence="1">
        <name>Ca(2+)</name>
        <dbReference type="ChEBI" id="CHEBI:29108"/>
    </cofactor>
</comment>
<keyword evidence="6" id="KW-0378">Hydrolase</keyword>
<evidence type="ECO:0000259" key="10">
    <source>
        <dbReference type="PROSITE" id="PS50004"/>
    </source>
</evidence>
<dbReference type="InterPro" id="IPR000008">
    <property type="entry name" value="C2_dom"/>
</dbReference>
<dbReference type="SMART" id="SM00239">
    <property type="entry name" value="C2"/>
    <property type="match status" value="1"/>
</dbReference>
<dbReference type="PROSITE" id="PS50035">
    <property type="entry name" value="PLD"/>
    <property type="match status" value="2"/>
</dbReference>